<accession>A0A1J7IYQ0</accession>
<gene>
    <name evidence="1" type="ORF">CONLIGDRAFT_265411</name>
</gene>
<dbReference type="EMBL" id="KV875095">
    <property type="protein sequence ID" value="OIW32291.1"/>
    <property type="molecule type" value="Genomic_DNA"/>
</dbReference>
<proteinExistence type="predicted"/>
<organism evidence="1 2">
    <name type="scientific">Coniochaeta ligniaria NRRL 30616</name>
    <dbReference type="NCBI Taxonomy" id="1408157"/>
    <lineage>
        <taxon>Eukaryota</taxon>
        <taxon>Fungi</taxon>
        <taxon>Dikarya</taxon>
        <taxon>Ascomycota</taxon>
        <taxon>Pezizomycotina</taxon>
        <taxon>Sordariomycetes</taxon>
        <taxon>Sordariomycetidae</taxon>
        <taxon>Coniochaetales</taxon>
        <taxon>Coniochaetaceae</taxon>
        <taxon>Coniochaeta</taxon>
    </lineage>
</organism>
<reference evidence="1 2" key="1">
    <citation type="submission" date="2016-10" db="EMBL/GenBank/DDBJ databases">
        <title>Draft genome sequence of Coniochaeta ligniaria NRRL30616, a lignocellulolytic fungus for bioabatement of inhibitors in plant biomass hydrolysates.</title>
        <authorList>
            <consortium name="DOE Joint Genome Institute"/>
            <person name="Jimenez D.J."/>
            <person name="Hector R.E."/>
            <person name="Riley R."/>
            <person name="Sun H."/>
            <person name="Grigoriev I.V."/>
            <person name="Van Elsas J.D."/>
            <person name="Nichols N.N."/>
        </authorList>
    </citation>
    <scope>NUCLEOTIDE SEQUENCE [LARGE SCALE GENOMIC DNA]</scope>
    <source>
        <strain evidence="1 2">NRRL 30616</strain>
    </source>
</reference>
<name>A0A1J7IYQ0_9PEZI</name>
<dbReference type="Proteomes" id="UP000182658">
    <property type="component" value="Unassembled WGS sequence"/>
</dbReference>
<dbReference type="InParanoid" id="A0A1J7IYQ0"/>
<sequence length="214" mass="24048">MTYLPYSLSAADRHDSGQPLHPVLEQRTPIDSRITVVFRGRFGFRPMMSPPSLAYRLCLPRGSRQQGQQQGVLGPENTQLPEPNTAVDNCESWSFLLCIWVMGFSRSNLVCFVHTFSSSVRGDIQRPRHGHVGSSTAVYGFAEVGREAVAAFLLIHFRAVPFGPEHPLRKRTSVIGEPIIIIRRDDSAFRPKWTANVRDMAVHRIRTSEHMAAP</sequence>
<dbReference type="AlphaFoldDB" id="A0A1J7IYQ0"/>
<evidence type="ECO:0000313" key="1">
    <source>
        <dbReference type="EMBL" id="OIW32291.1"/>
    </source>
</evidence>
<keyword evidence="2" id="KW-1185">Reference proteome</keyword>
<protein>
    <submittedName>
        <fullName evidence="1">Uncharacterized protein</fullName>
    </submittedName>
</protein>
<evidence type="ECO:0000313" key="2">
    <source>
        <dbReference type="Proteomes" id="UP000182658"/>
    </source>
</evidence>